<name>A0A7R9WTF4_9STRA</name>
<dbReference type="AlphaFoldDB" id="A0A7R9WTF4"/>
<evidence type="ECO:0000313" key="2">
    <source>
        <dbReference type="EMBL" id="CAD8333937.1"/>
    </source>
</evidence>
<gene>
    <name evidence="2" type="ORF">CAUS1442_LOCUS6042</name>
</gene>
<feature type="chain" id="PRO_5031486577" description="Lipid/polyisoprenoid-binding YceI-like domain-containing protein" evidence="1">
    <location>
        <begin position="30"/>
        <end position="205"/>
    </location>
</feature>
<organism evidence="2">
    <name type="scientific">Craspedostauros australis</name>
    <dbReference type="NCBI Taxonomy" id="1486917"/>
    <lineage>
        <taxon>Eukaryota</taxon>
        <taxon>Sar</taxon>
        <taxon>Stramenopiles</taxon>
        <taxon>Ochrophyta</taxon>
        <taxon>Bacillariophyta</taxon>
        <taxon>Bacillariophyceae</taxon>
        <taxon>Bacillariophycidae</taxon>
        <taxon>Naviculales</taxon>
        <taxon>Naviculaceae</taxon>
        <taxon>Craspedostauros</taxon>
    </lineage>
</organism>
<sequence>MNHLNSQSRWMPMQLSFIVGAILLSCASGFHVPSQYKHSQCRQVRGFRAATVKPFAVIAADTRLFGQKMNPAEKYFQLEELEDAETATTEVFLHTDQTVSVGETDGPLHIQASGTWSRLDNGGLSMTLSRTFRAGTEKEDFTAIGEFEFTVERQFTGEMTMVGGKVAVSGAVVAIDEVLGDKEVGFFNMIDTTDERGDAAAAPPL</sequence>
<dbReference type="EMBL" id="HBEF01009585">
    <property type="protein sequence ID" value="CAD8333937.1"/>
    <property type="molecule type" value="Transcribed_RNA"/>
</dbReference>
<feature type="signal peptide" evidence="1">
    <location>
        <begin position="1"/>
        <end position="29"/>
    </location>
</feature>
<evidence type="ECO:0000256" key="1">
    <source>
        <dbReference type="SAM" id="SignalP"/>
    </source>
</evidence>
<evidence type="ECO:0008006" key="3">
    <source>
        <dbReference type="Google" id="ProtNLM"/>
    </source>
</evidence>
<proteinExistence type="predicted"/>
<accession>A0A7R9WTF4</accession>
<protein>
    <recommendedName>
        <fullName evidence="3">Lipid/polyisoprenoid-binding YceI-like domain-containing protein</fullName>
    </recommendedName>
</protein>
<reference evidence="2" key="1">
    <citation type="submission" date="2021-01" db="EMBL/GenBank/DDBJ databases">
        <authorList>
            <person name="Corre E."/>
            <person name="Pelletier E."/>
            <person name="Niang G."/>
            <person name="Scheremetjew M."/>
            <person name="Finn R."/>
            <person name="Kale V."/>
            <person name="Holt S."/>
            <person name="Cochrane G."/>
            <person name="Meng A."/>
            <person name="Brown T."/>
            <person name="Cohen L."/>
        </authorList>
    </citation>
    <scope>NUCLEOTIDE SEQUENCE</scope>
    <source>
        <strain evidence="2">CCMP3328</strain>
    </source>
</reference>
<keyword evidence="1" id="KW-0732">Signal</keyword>